<feature type="binding site" evidence="5">
    <location>
        <position position="382"/>
    </location>
    <ligand>
        <name>FAD</name>
        <dbReference type="ChEBI" id="CHEBI:57692"/>
    </ligand>
</feature>
<proteinExistence type="predicted"/>
<keyword evidence="8" id="KW-1185">Reference proteome</keyword>
<evidence type="ECO:0000256" key="3">
    <source>
        <dbReference type="ARBA" id="ARBA00022827"/>
    </source>
</evidence>
<evidence type="ECO:0000259" key="6">
    <source>
        <dbReference type="PROSITE" id="PS50836"/>
    </source>
</evidence>
<comment type="cofactor">
    <cofactor evidence="1 5">
        <name>FAD</name>
        <dbReference type="ChEBI" id="CHEBI:57692"/>
    </cofactor>
</comment>
<dbReference type="Gene3D" id="2.40.30.10">
    <property type="entry name" value="Translation factors"/>
    <property type="match status" value="1"/>
</dbReference>
<evidence type="ECO:0000313" key="8">
    <source>
        <dbReference type="Proteomes" id="UP000789396"/>
    </source>
</evidence>
<feature type="binding site" evidence="5">
    <location>
        <position position="374"/>
    </location>
    <ligand>
        <name>FAD</name>
        <dbReference type="ChEBI" id="CHEBI:57692"/>
    </ligand>
</feature>
<dbReference type="InterPro" id="IPR001834">
    <property type="entry name" value="CBR-like"/>
</dbReference>
<evidence type="ECO:0000256" key="2">
    <source>
        <dbReference type="ARBA" id="ARBA00022630"/>
    </source>
</evidence>
<keyword evidence="3 5" id="KW-0274">FAD</keyword>
<dbReference type="PROSITE" id="PS50836">
    <property type="entry name" value="DOMON"/>
    <property type="match status" value="1"/>
</dbReference>
<dbReference type="Pfam" id="PF03351">
    <property type="entry name" value="DOMON"/>
    <property type="match status" value="1"/>
</dbReference>
<feature type="domain" description="DOMON" evidence="6">
    <location>
        <begin position="66"/>
        <end position="184"/>
    </location>
</feature>
<dbReference type="Proteomes" id="UP000789396">
    <property type="component" value="Unassembled WGS sequence"/>
</dbReference>
<dbReference type="InterPro" id="IPR017938">
    <property type="entry name" value="Riboflavin_synthase-like_b-brl"/>
</dbReference>
<dbReference type="SUPFAM" id="SSF63380">
    <property type="entry name" value="Riboflavin synthase domain-like"/>
    <property type="match status" value="1"/>
</dbReference>
<dbReference type="Pfam" id="PF00970">
    <property type="entry name" value="FAD_binding_6"/>
    <property type="match status" value="1"/>
</dbReference>
<feature type="binding site" evidence="5">
    <location>
        <position position="381"/>
    </location>
    <ligand>
        <name>FAD</name>
        <dbReference type="ChEBI" id="CHEBI:57692"/>
    </ligand>
</feature>
<evidence type="ECO:0000313" key="7">
    <source>
        <dbReference type="EMBL" id="CAG8660875.1"/>
    </source>
</evidence>
<evidence type="ECO:0000256" key="4">
    <source>
        <dbReference type="ARBA" id="ARBA00023002"/>
    </source>
</evidence>
<dbReference type="GO" id="GO:0016491">
    <property type="term" value="F:oxidoreductase activity"/>
    <property type="evidence" value="ECO:0007669"/>
    <property type="project" value="UniProtKB-KW"/>
</dbReference>
<dbReference type="CDD" id="cd09631">
    <property type="entry name" value="DOMON_DOH"/>
    <property type="match status" value="1"/>
</dbReference>
<comment type="caution">
    <text evidence="7">The sequence shown here is derived from an EMBL/GenBank/DDBJ whole genome shotgun (WGS) entry which is preliminary data.</text>
</comment>
<organism evidence="7 8">
    <name type="scientific">Racocetra fulgida</name>
    <dbReference type="NCBI Taxonomy" id="60492"/>
    <lineage>
        <taxon>Eukaryota</taxon>
        <taxon>Fungi</taxon>
        <taxon>Fungi incertae sedis</taxon>
        <taxon>Mucoromycota</taxon>
        <taxon>Glomeromycotina</taxon>
        <taxon>Glomeromycetes</taxon>
        <taxon>Diversisporales</taxon>
        <taxon>Gigasporaceae</taxon>
        <taxon>Racocetra</taxon>
    </lineage>
</organism>
<protein>
    <submittedName>
        <fullName evidence="7">8481_t:CDS:1</fullName>
    </submittedName>
</protein>
<keyword evidence="4" id="KW-0560">Oxidoreductase</keyword>
<reference evidence="7" key="1">
    <citation type="submission" date="2021-06" db="EMBL/GenBank/DDBJ databases">
        <authorList>
            <person name="Kallberg Y."/>
            <person name="Tangrot J."/>
            <person name="Rosling A."/>
        </authorList>
    </citation>
    <scope>NUCLEOTIDE SEQUENCE</scope>
    <source>
        <strain evidence="7">IN212</strain>
    </source>
</reference>
<evidence type="ECO:0000256" key="1">
    <source>
        <dbReference type="ARBA" id="ARBA00001974"/>
    </source>
</evidence>
<feature type="binding site" evidence="5">
    <location>
        <position position="372"/>
    </location>
    <ligand>
        <name>FAD</name>
        <dbReference type="ChEBI" id="CHEBI:57692"/>
    </ligand>
</feature>
<gene>
    <name evidence="7" type="ORF">RFULGI_LOCUS8841</name>
</gene>
<dbReference type="AlphaFoldDB" id="A0A9N9HAH1"/>
<dbReference type="InterPro" id="IPR008333">
    <property type="entry name" value="Cbr1-like_FAD-bd_dom"/>
</dbReference>
<feature type="binding site" evidence="5">
    <location>
        <position position="356"/>
    </location>
    <ligand>
        <name>FAD</name>
        <dbReference type="ChEBI" id="CHEBI:57692"/>
    </ligand>
</feature>
<dbReference type="EMBL" id="CAJVPZ010014804">
    <property type="protein sequence ID" value="CAG8660875.1"/>
    <property type="molecule type" value="Genomic_DNA"/>
</dbReference>
<dbReference type="OrthoDB" id="823504at2759"/>
<accession>A0A9N9HAH1</accession>
<name>A0A9N9HAH1_9GLOM</name>
<feature type="non-terminal residue" evidence="7">
    <location>
        <position position="1"/>
    </location>
</feature>
<feature type="binding site" evidence="5">
    <location>
        <position position="358"/>
    </location>
    <ligand>
        <name>FAD</name>
        <dbReference type="ChEBI" id="CHEBI:57692"/>
    </ligand>
</feature>
<dbReference type="PANTHER" id="PTHR19370">
    <property type="entry name" value="NADH-CYTOCHROME B5 REDUCTASE"/>
    <property type="match status" value="1"/>
</dbReference>
<dbReference type="InterPro" id="IPR005018">
    <property type="entry name" value="DOMON_domain"/>
</dbReference>
<feature type="non-terminal residue" evidence="7">
    <location>
        <position position="520"/>
    </location>
</feature>
<sequence length="520" mass="58646">AGFTSAEIDILHNTTLRDIILRNTPAGTSLPQNLWFVQPRPDLNINNVTDGQNDGYSPLNVLLLSNVYKIKWKVINEDIYLKMTMLSDNAWFGIGFNSLDGGMVGTDFLIVNTINSSSVSAGNYHSDGYRPPIKDDNQFVQVISYNISKELTQVEVKRPLKVPGKLPIVNQLTKGRLRNEIPEEVYETLPLLTWKVSKYYNDIGTDISDVFFNDKDLEIKTDEYKDNESSSINKTYLDEENDDQNKKVARRKSSIKRKQTIADTVDRKLEKTESNEVKKDSINKDSILSSAMLSREAETFKRYVLVNKDDVAGIRAVNRVKKFIFQAVDPNDSIPKITPGDYIEIMCHIKGQVVIRCYNLFKLKSPKCFYIIIKIYNEGLMSSYLDMLLDGFEIKVRGPFRIGRRIEELNPRQSVSMKPIQPISLINTGSDDGCWDTLFMLCGGTGLSPMLQLYASITDKASITESPRGSIEIESTSVGETSAYANDITVHASKIEYMRALKADESGFKFVSCGPSEMLD</sequence>
<keyword evidence="2 5" id="KW-0285">Flavoprotein</keyword>
<evidence type="ECO:0000256" key="5">
    <source>
        <dbReference type="PIRSR" id="PIRSR601834-1"/>
    </source>
</evidence>
<dbReference type="InterPro" id="IPR045266">
    <property type="entry name" value="DOH_DOMON"/>
</dbReference>